<dbReference type="PRINTS" id="PR00463">
    <property type="entry name" value="EP450I"/>
</dbReference>
<dbReference type="Pfam" id="PF00067">
    <property type="entry name" value="p450"/>
    <property type="match status" value="1"/>
</dbReference>
<evidence type="ECO:0000256" key="2">
    <source>
        <dbReference type="PIRSR" id="PIRSR602401-1"/>
    </source>
</evidence>
<sequence>MHATTSPVQMEMLGTKSVYIRHPEDMNLVLRNQGRFRKSEASMSRLSAWLGNGLASNTDLPNHAAVKEVLLPAFKSASVKGFVPAFVRSANELAAVIEGADGQPCDIEPLCRRMTLDVIGRTGFGFDFKALKAAAGQQAAANGAAQGDVQGGAIGDDYVDIIKMYDEILEPAMWLVFDLPIPEPLLPNIKNYYRGVAMVDDVIKKMVEEKRANGVREEDTDLLSFMIKAQQGGNAVMTDKQLRDELQTMILAGSDTTATTLAFALYELSRNPTLLEACRAEAQAVLGGRDPAGVPAEVFQGQLPLITGVANETLRLYPAATETGRVADKDEEIGGYTIPAGTNILPSIYSLHRHEDFWPRPREWLPERWLPENAPTLAPHADKAFMPFTVGPRSCIGRYFAQLELQVVLAVLLSRVRLEPAPSFEVETRASPHHLATFPPGHYTWTQTFTLSSKKGIFVVPSAYAST</sequence>
<dbReference type="InterPro" id="IPR036396">
    <property type="entry name" value="Cyt_P450_sf"/>
</dbReference>
<keyword evidence="2" id="KW-0349">Heme</keyword>
<dbReference type="OrthoDB" id="538795at2759"/>
<reference evidence="3 4" key="1">
    <citation type="journal article" date="2013" name="BMC Genomics">
        <title>Reconstruction of the lipid metabolism for the microalga Monoraphidium neglectum from its genome sequence reveals characteristics suitable for biofuel production.</title>
        <authorList>
            <person name="Bogen C."/>
            <person name="Al-Dilaimi A."/>
            <person name="Albersmeier A."/>
            <person name="Wichmann J."/>
            <person name="Grundmann M."/>
            <person name="Rupp O."/>
            <person name="Lauersen K.J."/>
            <person name="Blifernez-Klassen O."/>
            <person name="Kalinowski J."/>
            <person name="Goesmann A."/>
            <person name="Mussgnug J.H."/>
            <person name="Kruse O."/>
        </authorList>
    </citation>
    <scope>NUCLEOTIDE SEQUENCE [LARGE SCALE GENOMIC DNA]</scope>
    <source>
        <strain evidence="3 4">SAG 48.87</strain>
    </source>
</reference>
<dbReference type="GO" id="GO:0005506">
    <property type="term" value="F:iron ion binding"/>
    <property type="evidence" value="ECO:0007669"/>
    <property type="project" value="InterPro"/>
</dbReference>
<dbReference type="PRINTS" id="PR00385">
    <property type="entry name" value="P450"/>
</dbReference>
<keyword evidence="2" id="KW-0479">Metal-binding</keyword>
<evidence type="ECO:0000256" key="1">
    <source>
        <dbReference type="ARBA" id="ARBA00010617"/>
    </source>
</evidence>
<dbReference type="GeneID" id="25739788"/>
<gene>
    <name evidence="3" type="ORF">MNEG_6912</name>
</gene>
<dbReference type="InterPro" id="IPR002401">
    <property type="entry name" value="Cyt_P450_E_grp-I"/>
</dbReference>
<feature type="binding site" description="axial binding residue" evidence="2">
    <location>
        <position position="395"/>
    </location>
    <ligand>
        <name>heme</name>
        <dbReference type="ChEBI" id="CHEBI:30413"/>
    </ligand>
    <ligandPart>
        <name>Fe</name>
        <dbReference type="ChEBI" id="CHEBI:18248"/>
    </ligandPart>
</feature>
<proteinExistence type="inferred from homology"/>
<dbReference type="Proteomes" id="UP000054498">
    <property type="component" value="Unassembled WGS sequence"/>
</dbReference>
<dbReference type="Gene3D" id="1.10.630.10">
    <property type="entry name" value="Cytochrome P450"/>
    <property type="match status" value="1"/>
</dbReference>
<dbReference type="GO" id="GO:0016712">
    <property type="term" value="F:oxidoreductase activity, acting on paired donors, with incorporation or reduction of molecular oxygen, reduced flavin or flavoprotein as one donor, and incorporation of one atom of oxygen"/>
    <property type="evidence" value="ECO:0007669"/>
    <property type="project" value="UniProtKB-EC"/>
</dbReference>
<evidence type="ECO:0000313" key="4">
    <source>
        <dbReference type="Proteomes" id="UP000054498"/>
    </source>
</evidence>
<comment type="cofactor">
    <cofactor evidence="2">
        <name>heme</name>
        <dbReference type="ChEBI" id="CHEBI:30413"/>
    </cofactor>
</comment>
<protein>
    <submittedName>
        <fullName evidence="3">Cytochrome P450</fullName>
        <ecNumber evidence="3">1.14.14.1</ecNumber>
    </submittedName>
</protein>
<organism evidence="3 4">
    <name type="scientific">Monoraphidium neglectum</name>
    <dbReference type="NCBI Taxonomy" id="145388"/>
    <lineage>
        <taxon>Eukaryota</taxon>
        <taxon>Viridiplantae</taxon>
        <taxon>Chlorophyta</taxon>
        <taxon>core chlorophytes</taxon>
        <taxon>Chlorophyceae</taxon>
        <taxon>CS clade</taxon>
        <taxon>Sphaeropleales</taxon>
        <taxon>Selenastraceae</taxon>
        <taxon>Monoraphidium</taxon>
    </lineage>
</organism>
<keyword evidence="3" id="KW-0560">Oxidoreductase</keyword>
<keyword evidence="2" id="KW-0408">Iron</keyword>
<dbReference type="RefSeq" id="XP_013900071.1">
    <property type="nucleotide sequence ID" value="XM_014044617.1"/>
</dbReference>
<dbReference type="EMBL" id="KK101393">
    <property type="protein sequence ID" value="KIZ01052.1"/>
    <property type="molecule type" value="Genomic_DNA"/>
</dbReference>
<comment type="similarity">
    <text evidence="1">Belongs to the cytochrome P450 family.</text>
</comment>
<dbReference type="STRING" id="145388.A0A0D2MKD0"/>
<dbReference type="GO" id="GO:0020037">
    <property type="term" value="F:heme binding"/>
    <property type="evidence" value="ECO:0007669"/>
    <property type="project" value="InterPro"/>
</dbReference>
<dbReference type="EC" id="1.14.14.1" evidence="3"/>
<dbReference type="InterPro" id="IPR050196">
    <property type="entry name" value="Cytochrome_P450_Monoox"/>
</dbReference>
<name>A0A0D2MKD0_9CHLO</name>
<accession>A0A0D2MKD0</accession>
<dbReference type="KEGG" id="mng:MNEG_6912"/>
<evidence type="ECO:0000313" key="3">
    <source>
        <dbReference type="EMBL" id="KIZ01052.1"/>
    </source>
</evidence>
<keyword evidence="4" id="KW-1185">Reference proteome</keyword>
<dbReference type="InterPro" id="IPR001128">
    <property type="entry name" value="Cyt_P450"/>
</dbReference>
<dbReference type="PANTHER" id="PTHR24291">
    <property type="entry name" value="CYTOCHROME P450 FAMILY 4"/>
    <property type="match status" value="1"/>
</dbReference>
<dbReference type="PANTHER" id="PTHR24291:SF183">
    <property type="entry name" value="CYTOCHROME P450 97B3, CHLOROPLASTIC"/>
    <property type="match status" value="1"/>
</dbReference>
<dbReference type="SUPFAM" id="SSF48264">
    <property type="entry name" value="Cytochrome P450"/>
    <property type="match status" value="1"/>
</dbReference>
<dbReference type="AlphaFoldDB" id="A0A0D2MKD0"/>